<evidence type="ECO:0000313" key="2">
    <source>
        <dbReference type="EMBL" id="CAF4851189.1"/>
    </source>
</evidence>
<name>A0A821S2R3_9BILA</name>
<protein>
    <submittedName>
        <fullName evidence="2">Uncharacterized protein</fullName>
    </submittedName>
</protein>
<dbReference type="AlphaFoldDB" id="A0A821S2R3"/>
<evidence type="ECO:0000313" key="3">
    <source>
        <dbReference type="Proteomes" id="UP000663838"/>
    </source>
</evidence>
<dbReference type="Pfam" id="PF22633">
    <property type="entry name" value="F5_F8_type_C_2"/>
    <property type="match status" value="1"/>
</dbReference>
<dbReference type="EMBL" id="CAJOBS010003273">
    <property type="protein sequence ID" value="CAF4851189.1"/>
    <property type="molecule type" value="Genomic_DNA"/>
</dbReference>
<sequence>MIVFELVYFCSSCSLYSTKVSVYYDPSKFILPTTVLPDTQCFTSWYDSKDLTPQIAATQASPLYPPLNNFWTFDKYFAFDGYLCPKSLLQLSFYASVNQNGPGWFIVDLGKSYKILKVIVQTRGWAAFFQNAELRVGDQNSTGNPLWAFYLGPAPSGTAVTFQNQSPGRGRYVSLTVLDNYLVIGDWKIIGEI</sequence>
<accession>A0A821S2R3</accession>
<reference evidence="2" key="1">
    <citation type="submission" date="2021-02" db="EMBL/GenBank/DDBJ databases">
        <authorList>
            <person name="Nowell W R."/>
        </authorList>
    </citation>
    <scope>NUCLEOTIDE SEQUENCE</scope>
</reference>
<dbReference type="EMBL" id="CAJNYV010001248">
    <property type="protein sequence ID" value="CAF3412306.1"/>
    <property type="molecule type" value="Genomic_DNA"/>
</dbReference>
<comment type="caution">
    <text evidence="2">The sequence shown here is derived from an EMBL/GenBank/DDBJ whole genome shotgun (WGS) entry which is preliminary data.</text>
</comment>
<dbReference type="Proteomes" id="UP000663865">
    <property type="component" value="Unassembled WGS sequence"/>
</dbReference>
<gene>
    <name evidence="1" type="ORF">KIK155_LOCUS9151</name>
    <name evidence="2" type="ORF">TOA249_LOCUS26896</name>
</gene>
<dbReference type="Gene3D" id="2.60.120.260">
    <property type="entry name" value="Galactose-binding domain-like"/>
    <property type="match status" value="1"/>
</dbReference>
<dbReference type="SUPFAM" id="SSF49785">
    <property type="entry name" value="Galactose-binding domain-like"/>
    <property type="match status" value="1"/>
</dbReference>
<dbReference type="Proteomes" id="UP000663838">
    <property type="component" value="Unassembled WGS sequence"/>
</dbReference>
<dbReference type="InterPro" id="IPR008979">
    <property type="entry name" value="Galactose-bd-like_sf"/>
</dbReference>
<proteinExistence type="predicted"/>
<evidence type="ECO:0000313" key="1">
    <source>
        <dbReference type="EMBL" id="CAF3412306.1"/>
    </source>
</evidence>
<organism evidence="2 3">
    <name type="scientific">Rotaria socialis</name>
    <dbReference type="NCBI Taxonomy" id="392032"/>
    <lineage>
        <taxon>Eukaryota</taxon>
        <taxon>Metazoa</taxon>
        <taxon>Spiralia</taxon>
        <taxon>Gnathifera</taxon>
        <taxon>Rotifera</taxon>
        <taxon>Eurotatoria</taxon>
        <taxon>Bdelloidea</taxon>
        <taxon>Philodinida</taxon>
        <taxon>Philodinidae</taxon>
        <taxon>Rotaria</taxon>
    </lineage>
</organism>